<keyword evidence="2" id="KW-1185">Reference proteome</keyword>
<comment type="caution">
    <text evidence="1">The sequence shown here is derived from an EMBL/GenBank/DDBJ whole genome shotgun (WGS) entry which is preliminary data.</text>
</comment>
<accession>A0ABQ7Q5F7</accession>
<proteinExistence type="predicted"/>
<evidence type="ECO:0000313" key="2">
    <source>
        <dbReference type="Proteomes" id="UP000823941"/>
    </source>
</evidence>
<sequence>MPPEQQPSPAGLKQRWSRYRNRSQRILNTLYAKVQKVGHIFSRRSGEGDNEGQTGQTL</sequence>
<reference evidence="1 2" key="1">
    <citation type="submission" date="2021-06" db="EMBL/GenBank/DDBJ databases">
        <title>A haploid diamondback moth (Plutella xylostella L.) genome assembly resolves 31 chromosomes and identifies a diamide resistance mutation.</title>
        <authorList>
            <person name="Ward C.M."/>
            <person name="Perry K.D."/>
            <person name="Baker G."/>
            <person name="Powis K."/>
            <person name="Heckel D.G."/>
            <person name="Baxter S.W."/>
        </authorList>
    </citation>
    <scope>NUCLEOTIDE SEQUENCE [LARGE SCALE GENOMIC DNA]</scope>
    <source>
        <strain evidence="1 2">LV</strain>
        <tissue evidence="1">Single pupa</tissue>
    </source>
</reference>
<dbReference type="EMBL" id="JAHIBW010000021">
    <property type="protein sequence ID" value="KAG7300472.1"/>
    <property type="molecule type" value="Genomic_DNA"/>
</dbReference>
<gene>
    <name evidence="1" type="ORF">JYU34_016102</name>
</gene>
<protein>
    <submittedName>
        <fullName evidence="1">Uncharacterized protein</fullName>
    </submittedName>
</protein>
<name>A0ABQ7Q5F7_PLUXY</name>
<evidence type="ECO:0000313" key="1">
    <source>
        <dbReference type="EMBL" id="KAG7300472.1"/>
    </source>
</evidence>
<dbReference type="Proteomes" id="UP000823941">
    <property type="component" value="Chromosome 21"/>
</dbReference>
<organism evidence="1 2">
    <name type="scientific">Plutella xylostella</name>
    <name type="common">Diamondback moth</name>
    <name type="synonym">Plutella maculipennis</name>
    <dbReference type="NCBI Taxonomy" id="51655"/>
    <lineage>
        <taxon>Eukaryota</taxon>
        <taxon>Metazoa</taxon>
        <taxon>Ecdysozoa</taxon>
        <taxon>Arthropoda</taxon>
        <taxon>Hexapoda</taxon>
        <taxon>Insecta</taxon>
        <taxon>Pterygota</taxon>
        <taxon>Neoptera</taxon>
        <taxon>Endopterygota</taxon>
        <taxon>Lepidoptera</taxon>
        <taxon>Glossata</taxon>
        <taxon>Ditrysia</taxon>
        <taxon>Yponomeutoidea</taxon>
        <taxon>Plutellidae</taxon>
        <taxon>Plutella</taxon>
    </lineage>
</organism>